<sequence length="258" mass="29183">MTMLKRLLSQPWAQEAVAFLLLLYVELARRSIRWEVRGDEFVRQAWDEKLPLIGCVWHGRVLMTLQGWKRERERMVALASRSREGEIGARWARWYKVGVVRGSTRNPDKPGAKGGEAAYRAMINHLSAGGCGAVTPDGPRGPRMRAGYGAVRMARETGVPMVPFTWSSRGRTVLHRAWDKHCLPHPFSRGIIIWGEPIYVPSDATPEQLEAARLELETRLNRITREADEAMGVDVVEPDERRRPGTARPRRNRAGGEA</sequence>
<name>A0A9W6IQ33_9PROT</name>
<reference evidence="3" key="1">
    <citation type="journal article" date="2014" name="Int. J. Syst. Evol. Microbiol.">
        <title>Complete genome sequence of Corynebacterium casei LMG S-19264T (=DSM 44701T), isolated from a smear-ripened cheese.</title>
        <authorList>
            <consortium name="US DOE Joint Genome Institute (JGI-PGF)"/>
            <person name="Walter F."/>
            <person name="Albersmeier A."/>
            <person name="Kalinowski J."/>
            <person name="Ruckert C."/>
        </authorList>
    </citation>
    <scope>NUCLEOTIDE SEQUENCE</scope>
    <source>
        <strain evidence="3">VKM B-1513</strain>
    </source>
</reference>
<evidence type="ECO:0000313" key="4">
    <source>
        <dbReference type="Proteomes" id="UP001143486"/>
    </source>
</evidence>
<evidence type="ECO:0000256" key="1">
    <source>
        <dbReference type="SAM" id="MobiDB-lite"/>
    </source>
</evidence>
<dbReference type="AlphaFoldDB" id="A0A9W6IQ33"/>
<comment type="caution">
    <text evidence="3">The sequence shown here is derived from an EMBL/GenBank/DDBJ whole genome shotgun (WGS) entry which is preliminary data.</text>
</comment>
<gene>
    <name evidence="3" type="ORF">GCM10017621_25540</name>
</gene>
<dbReference type="CDD" id="cd07983">
    <property type="entry name" value="LPLAT_DUF374-like"/>
    <property type="match status" value="1"/>
</dbReference>
<evidence type="ECO:0000259" key="2">
    <source>
        <dbReference type="Pfam" id="PF04028"/>
    </source>
</evidence>
<organism evidence="3 4">
    <name type="scientific">Maricaulis virginensis</name>
    <dbReference type="NCBI Taxonomy" id="144022"/>
    <lineage>
        <taxon>Bacteria</taxon>
        <taxon>Pseudomonadati</taxon>
        <taxon>Pseudomonadota</taxon>
        <taxon>Alphaproteobacteria</taxon>
        <taxon>Maricaulales</taxon>
        <taxon>Maricaulaceae</taxon>
        <taxon>Maricaulis</taxon>
    </lineage>
</organism>
<proteinExistence type="predicted"/>
<dbReference type="Proteomes" id="UP001143486">
    <property type="component" value="Unassembled WGS sequence"/>
</dbReference>
<dbReference type="InterPro" id="IPR007172">
    <property type="entry name" value="DUF374"/>
</dbReference>
<feature type="domain" description="DUF374" evidence="2">
    <location>
        <begin position="69"/>
        <end position="143"/>
    </location>
</feature>
<feature type="compositionally biased region" description="Basic residues" evidence="1">
    <location>
        <begin position="244"/>
        <end position="258"/>
    </location>
</feature>
<evidence type="ECO:0000313" key="3">
    <source>
        <dbReference type="EMBL" id="GLK53046.1"/>
    </source>
</evidence>
<dbReference type="EMBL" id="BSFE01000007">
    <property type="protein sequence ID" value="GLK53046.1"/>
    <property type="molecule type" value="Genomic_DNA"/>
</dbReference>
<feature type="region of interest" description="Disordered" evidence="1">
    <location>
        <begin position="227"/>
        <end position="258"/>
    </location>
</feature>
<accession>A0A9W6IQ33</accession>
<dbReference type="Pfam" id="PF04028">
    <property type="entry name" value="DUF374"/>
    <property type="match status" value="1"/>
</dbReference>
<keyword evidence="4" id="KW-1185">Reference proteome</keyword>
<protein>
    <recommendedName>
        <fullName evidence="2">DUF374 domain-containing protein</fullName>
    </recommendedName>
</protein>
<reference evidence="3" key="2">
    <citation type="submission" date="2023-01" db="EMBL/GenBank/DDBJ databases">
        <authorList>
            <person name="Sun Q."/>
            <person name="Evtushenko L."/>
        </authorList>
    </citation>
    <scope>NUCLEOTIDE SEQUENCE</scope>
    <source>
        <strain evidence="3">VKM B-1513</strain>
    </source>
</reference>